<evidence type="ECO:0000313" key="4">
    <source>
        <dbReference type="Proteomes" id="UP000290958"/>
    </source>
</evidence>
<feature type="transmembrane region" description="Helical" evidence="1">
    <location>
        <begin position="321"/>
        <end position="344"/>
    </location>
</feature>
<feature type="transmembrane region" description="Helical" evidence="1">
    <location>
        <begin position="364"/>
        <end position="385"/>
    </location>
</feature>
<sequence>MSSAPKPLLLRLCETGAGKKVCSAINLQSDGHIAARMAPATATLAPICVHNPSRSGEVDALRCFAMLGVIAQHCHILPMGWIGVWLFYVISGYVVTLSVLGSSTSEQSGLAGFASFMRRRAVRILPVYYGYCLVGLIVAAFVGARQDWFSLASLALFFNNIALIGGDGRIAGWPSGHLWTLSVEMQFYLLYGLALCLLPRRTTRALLIALLVLCPIGRFMMAETLSGHNWPPLDAAFAVYAAPLLHFDSFAFGGLLAFTRLEGKGRLERIARPLFLCGMSALALYMAAYFAVNHAVRGERGLDIARNVISGILIGEHRETFLYTAVALAMAGVVALAASGDRLVSPLLSLAPLQWIGRISYGGYVYHALALKAVAMVLAAFGLAVRDGSTATHILLFLLGSALAICLAWLSFRWFERPIARLSMRHPNTNPNTKAQGRLHRQGVAAL</sequence>
<dbReference type="OrthoDB" id="9796461at2"/>
<keyword evidence="4" id="KW-1185">Reference proteome</keyword>
<feature type="transmembrane region" description="Helical" evidence="1">
    <location>
        <begin position="178"/>
        <end position="198"/>
    </location>
</feature>
<keyword evidence="1" id="KW-0472">Membrane</keyword>
<keyword evidence="1" id="KW-0812">Transmembrane</keyword>
<feature type="transmembrane region" description="Helical" evidence="1">
    <location>
        <begin position="391"/>
        <end position="415"/>
    </location>
</feature>
<feature type="transmembrane region" description="Helical" evidence="1">
    <location>
        <begin position="205"/>
        <end position="225"/>
    </location>
</feature>
<proteinExistence type="predicted"/>
<dbReference type="PANTHER" id="PTHR23028:SF53">
    <property type="entry name" value="ACYL_TRANSF_3 DOMAIN-CONTAINING PROTEIN"/>
    <property type="match status" value="1"/>
</dbReference>
<accession>A0A4Q1KJA4</accession>
<keyword evidence="3" id="KW-0012">Acyltransferase</keyword>
<dbReference type="GO" id="GO:0000271">
    <property type="term" value="P:polysaccharide biosynthetic process"/>
    <property type="evidence" value="ECO:0007669"/>
    <property type="project" value="TreeGrafter"/>
</dbReference>
<evidence type="ECO:0000256" key="1">
    <source>
        <dbReference type="SAM" id="Phobius"/>
    </source>
</evidence>
<gene>
    <name evidence="3" type="ORF">EQG66_05070</name>
</gene>
<organism evidence="3 4">
    <name type="scientific">Sphingobium fluviale</name>
    <dbReference type="NCBI Taxonomy" id="2506423"/>
    <lineage>
        <taxon>Bacteria</taxon>
        <taxon>Pseudomonadati</taxon>
        <taxon>Pseudomonadota</taxon>
        <taxon>Alphaproteobacteria</taxon>
        <taxon>Sphingomonadales</taxon>
        <taxon>Sphingomonadaceae</taxon>
        <taxon>Sphingobium</taxon>
    </lineage>
</organism>
<dbReference type="GO" id="GO:0016020">
    <property type="term" value="C:membrane"/>
    <property type="evidence" value="ECO:0007669"/>
    <property type="project" value="TreeGrafter"/>
</dbReference>
<keyword evidence="3" id="KW-0808">Transferase</keyword>
<dbReference type="InterPro" id="IPR002656">
    <property type="entry name" value="Acyl_transf_3_dom"/>
</dbReference>
<dbReference type="Proteomes" id="UP000290958">
    <property type="component" value="Unassembled WGS sequence"/>
</dbReference>
<evidence type="ECO:0000313" key="3">
    <source>
        <dbReference type="EMBL" id="RXR29911.1"/>
    </source>
</evidence>
<dbReference type="PANTHER" id="PTHR23028">
    <property type="entry name" value="ACETYLTRANSFERASE"/>
    <property type="match status" value="1"/>
</dbReference>
<feature type="transmembrane region" description="Helical" evidence="1">
    <location>
        <begin position="270"/>
        <end position="292"/>
    </location>
</feature>
<dbReference type="InterPro" id="IPR050879">
    <property type="entry name" value="Acyltransferase_3"/>
</dbReference>
<feature type="domain" description="Acyltransferase 3" evidence="2">
    <location>
        <begin position="57"/>
        <end position="411"/>
    </location>
</feature>
<dbReference type="GO" id="GO:0016747">
    <property type="term" value="F:acyltransferase activity, transferring groups other than amino-acyl groups"/>
    <property type="evidence" value="ECO:0007669"/>
    <property type="project" value="InterPro"/>
</dbReference>
<name>A0A4Q1KJA4_9SPHN</name>
<dbReference type="AlphaFoldDB" id="A0A4Q1KJA4"/>
<evidence type="ECO:0000259" key="2">
    <source>
        <dbReference type="Pfam" id="PF01757"/>
    </source>
</evidence>
<dbReference type="Pfam" id="PF01757">
    <property type="entry name" value="Acyl_transf_3"/>
    <property type="match status" value="1"/>
</dbReference>
<protein>
    <submittedName>
        <fullName evidence="3">Acyltransferase</fullName>
    </submittedName>
</protein>
<reference evidence="4" key="1">
    <citation type="submission" date="2019-01" db="EMBL/GenBank/DDBJ databases">
        <title>Cytophagaceae bacterium strain CAR-16.</title>
        <authorList>
            <person name="Chen W.-M."/>
        </authorList>
    </citation>
    <scope>NUCLEOTIDE SEQUENCE [LARGE SCALE GENOMIC DNA]</scope>
    <source>
        <strain evidence="4">CHR27</strain>
    </source>
</reference>
<feature type="transmembrane region" description="Helical" evidence="1">
    <location>
        <begin position="237"/>
        <end position="258"/>
    </location>
</feature>
<keyword evidence="1" id="KW-1133">Transmembrane helix</keyword>
<comment type="caution">
    <text evidence="3">The sequence shown here is derived from an EMBL/GenBank/DDBJ whole genome shotgun (WGS) entry which is preliminary data.</text>
</comment>
<feature type="transmembrane region" description="Helical" evidence="1">
    <location>
        <begin position="121"/>
        <end position="141"/>
    </location>
</feature>
<feature type="transmembrane region" description="Helical" evidence="1">
    <location>
        <begin position="76"/>
        <end position="101"/>
    </location>
</feature>
<dbReference type="EMBL" id="SBKP01000003">
    <property type="protein sequence ID" value="RXR29911.1"/>
    <property type="molecule type" value="Genomic_DNA"/>
</dbReference>